<sequence length="189" mass="20846">MITSQLEIIEQGQLYLKTVSKKNYAEIILPNFISSAGTHMRHIIDHYLAIISGIENKMINYDLRVRGGQIELSPELAGVKLNEIANWIQSMSEDKLNKVITLATEVSVTNKNIQKVQTSIARELVFAGSHAVHHYAMIAQITFAQHSAAQTAELPQNFGFAPATATFLRQAAELPVDAESENAIMSAIN</sequence>
<dbReference type="PANTHER" id="PTHR39473">
    <property type="match status" value="1"/>
</dbReference>
<dbReference type="EMBL" id="VOLR01000039">
    <property type="protein sequence ID" value="TWX54296.1"/>
    <property type="molecule type" value="Genomic_DNA"/>
</dbReference>
<dbReference type="SUPFAM" id="SSF109854">
    <property type="entry name" value="DinB/YfiT-like putative metalloenzymes"/>
    <property type="match status" value="1"/>
</dbReference>
<proteinExistence type="predicted"/>
<dbReference type="AlphaFoldDB" id="A0A5C6Q2L5"/>
<evidence type="ECO:0000313" key="2">
    <source>
        <dbReference type="EMBL" id="TWX63073.1"/>
    </source>
</evidence>
<organism evidence="2 4">
    <name type="scientific">Colwellia hornerae</name>
    <dbReference type="NCBI Taxonomy" id="89402"/>
    <lineage>
        <taxon>Bacteria</taxon>
        <taxon>Pseudomonadati</taxon>
        <taxon>Pseudomonadota</taxon>
        <taxon>Gammaproteobacteria</taxon>
        <taxon>Alteromonadales</taxon>
        <taxon>Colwelliaceae</taxon>
        <taxon>Colwellia</taxon>
    </lineage>
</organism>
<dbReference type="InterPro" id="IPR034660">
    <property type="entry name" value="DinB/YfiT-like"/>
</dbReference>
<accession>A0A5C6Q2L5</accession>
<evidence type="ECO:0000313" key="3">
    <source>
        <dbReference type="Proteomes" id="UP000321525"/>
    </source>
</evidence>
<protein>
    <recommendedName>
        <fullName evidence="5">DinB family protein</fullName>
    </recommendedName>
</protein>
<evidence type="ECO:0008006" key="5">
    <source>
        <dbReference type="Google" id="ProtNLM"/>
    </source>
</evidence>
<gene>
    <name evidence="1" type="ORF">ESZ26_18115</name>
    <name evidence="2" type="ORF">ESZ27_18055</name>
</gene>
<name>A0A5C6Q2L5_9GAMM</name>
<evidence type="ECO:0000313" key="4">
    <source>
        <dbReference type="Proteomes" id="UP000321917"/>
    </source>
</evidence>
<dbReference type="OrthoDB" id="1162179at2"/>
<dbReference type="Proteomes" id="UP000321525">
    <property type="component" value="Unassembled WGS sequence"/>
</dbReference>
<dbReference type="RefSeq" id="WP_146801095.1">
    <property type="nucleotide sequence ID" value="NZ_VOLP01000038.1"/>
</dbReference>
<dbReference type="Proteomes" id="UP000321917">
    <property type="component" value="Unassembled WGS sequence"/>
</dbReference>
<reference evidence="2 4" key="1">
    <citation type="submission" date="2019-07" db="EMBL/GenBank/DDBJ databases">
        <title>Genomes of sea-ice associated Colwellia species.</title>
        <authorList>
            <person name="Bowman J.P."/>
        </authorList>
    </citation>
    <scope>NUCLEOTIDE SEQUENCE [LARGE SCALE GENOMIC DNA]</scope>
    <source>
        <strain evidence="1 3">ACAM 607</strain>
        <strain evidence="2 4">IC036</strain>
    </source>
</reference>
<comment type="caution">
    <text evidence="2">The sequence shown here is derived from an EMBL/GenBank/DDBJ whole genome shotgun (WGS) entry which is preliminary data.</text>
</comment>
<evidence type="ECO:0000313" key="1">
    <source>
        <dbReference type="EMBL" id="TWX54296.1"/>
    </source>
</evidence>
<dbReference type="EMBL" id="VOLQ01000055">
    <property type="protein sequence ID" value="TWX63073.1"/>
    <property type="molecule type" value="Genomic_DNA"/>
</dbReference>
<keyword evidence="3" id="KW-1185">Reference proteome</keyword>
<dbReference type="PANTHER" id="PTHR39473:SF1">
    <property type="entry name" value="DINB-LIKE DOMAIN-CONTAINING PROTEIN"/>
    <property type="match status" value="1"/>
</dbReference>